<evidence type="ECO:0000256" key="6">
    <source>
        <dbReference type="ARBA" id="ARBA00022777"/>
    </source>
</evidence>
<gene>
    <name evidence="11" type="ORF">BXY41_112111</name>
</gene>
<dbReference type="Pfam" id="PF00672">
    <property type="entry name" value="HAMP"/>
    <property type="match status" value="1"/>
</dbReference>
<dbReference type="SUPFAM" id="SSF158472">
    <property type="entry name" value="HAMP domain-like"/>
    <property type="match status" value="1"/>
</dbReference>
<dbReference type="Pfam" id="PF02518">
    <property type="entry name" value="HATPase_c"/>
    <property type="match status" value="1"/>
</dbReference>
<dbReference type="PANTHER" id="PTHR34220:SF7">
    <property type="entry name" value="SENSOR HISTIDINE KINASE YPDA"/>
    <property type="match status" value="1"/>
</dbReference>
<dbReference type="InterPro" id="IPR036890">
    <property type="entry name" value="HATPase_C_sf"/>
</dbReference>
<proteinExistence type="predicted"/>
<evidence type="ECO:0000256" key="8">
    <source>
        <dbReference type="ARBA" id="ARBA00023136"/>
    </source>
</evidence>
<evidence type="ECO:0000256" key="2">
    <source>
        <dbReference type="ARBA" id="ARBA00022475"/>
    </source>
</evidence>
<evidence type="ECO:0000256" key="4">
    <source>
        <dbReference type="ARBA" id="ARBA00022679"/>
    </source>
</evidence>
<organism evidence="11 12">
    <name type="scientific">Lacrimispora xylanisolvens</name>
    <dbReference type="NCBI Taxonomy" id="384636"/>
    <lineage>
        <taxon>Bacteria</taxon>
        <taxon>Bacillati</taxon>
        <taxon>Bacillota</taxon>
        <taxon>Clostridia</taxon>
        <taxon>Lachnospirales</taxon>
        <taxon>Lachnospiraceae</taxon>
        <taxon>Lacrimispora</taxon>
    </lineage>
</organism>
<keyword evidence="8 9" id="KW-0472">Membrane</keyword>
<dbReference type="GO" id="GO:0005886">
    <property type="term" value="C:plasma membrane"/>
    <property type="evidence" value="ECO:0007669"/>
    <property type="project" value="UniProtKB-SubCell"/>
</dbReference>
<evidence type="ECO:0000256" key="1">
    <source>
        <dbReference type="ARBA" id="ARBA00004651"/>
    </source>
</evidence>
<dbReference type="InterPro" id="IPR003660">
    <property type="entry name" value="HAMP_dom"/>
</dbReference>
<evidence type="ECO:0000256" key="7">
    <source>
        <dbReference type="ARBA" id="ARBA00022989"/>
    </source>
</evidence>
<evidence type="ECO:0000259" key="10">
    <source>
        <dbReference type="PROSITE" id="PS50885"/>
    </source>
</evidence>
<feature type="domain" description="HAMP" evidence="10">
    <location>
        <begin position="325"/>
        <end position="377"/>
    </location>
</feature>
<keyword evidence="5 9" id="KW-0812">Transmembrane</keyword>
<name>A0A2S6HN64_9FIRM</name>
<dbReference type="CDD" id="cd06225">
    <property type="entry name" value="HAMP"/>
    <property type="match status" value="1"/>
</dbReference>
<accession>A0A2S6HN64</accession>
<dbReference type="InterPro" id="IPR033479">
    <property type="entry name" value="dCache_1"/>
</dbReference>
<sequence length="602" mass="68649">MKKRFRSIRYKFILSMTAVFLLFSFLVLGIWYQALKQEAASTAIRNSEHLLEVSNTIFENQVQDIINVAALTSVRSSNSLSANILTILSRNDLTGAEIVSYRKIASDYLISLCSFKSNLNGLMLSDFKGNTITYGIPTSYETMARNNWISLIKDSEESLVLIPPHFPSQWYNTQKDMAFSVLKPVFDYNNKKIGFVIADINSDLFQECFDTSSPSPSSLYVINRNDGRVLFCPSFNLLNMELNKEVLPEIINHISSSSGHFLMMSPEREKMLVVYHTSSLTNWTTLSVIPEKEIVTAFTSTLHNIILITLILLFLLIGTVFFITTLLTRQIRILANAVKQIDGDYLDFNVSIQTKDEIGALSSQFQAMLKRIKLLLLEVKKEEEGKRRAEISALQFQMNPHFLYNTLNTIKFLSSLQGAENIGNVAQSLSSLMHINMDGRSFLKAEEDGEFVTSYLEIQNYRYTNAFQSRIRVSEEARSCMVPKLLVQPLVENSLKHGLKDKASGGILLVDYLLDEEFLKIIVEDNGLGMDDERIHEIMNHNQNENAGHIGIHNIRERLHMYFGNNYEMEIISQPGVFTRFEILLPIITENEVSHYVPNFNR</sequence>
<keyword evidence="7 9" id="KW-1133">Transmembrane helix</keyword>
<comment type="caution">
    <text evidence="11">The sequence shown here is derived from an EMBL/GenBank/DDBJ whole genome shotgun (WGS) entry which is preliminary data.</text>
</comment>
<dbReference type="Pfam" id="PF02743">
    <property type="entry name" value="dCache_1"/>
    <property type="match status" value="1"/>
</dbReference>
<dbReference type="SUPFAM" id="SSF55874">
    <property type="entry name" value="ATPase domain of HSP90 chaperone/DNA topoisomerase II/histidine kinase"/>
    <property type="match status" value="1"/>
</dbReference>
<reference evidence="11 12" key="1">
    <citation type="submission" date="2018-02" db="EMBL/GenBank/DDBJ databases">
        <title>Genomic Encyclopedia of Archaeal and Bacterial Type Strains, Phase II (KMG-II): from individual species to whole genera.</title>
        <authorList>
            <person name="Goeker M."/>
        </authorList>
    </citation>
    <scope>NUCLEOTIDE SEQUENCE [LARGE SCALE GENOMIC DNA]</scope>
    <source>
        <strain evidence="11 12">DSM 3808</strain>
    </source>
</reference>
<keyword evidence="6" id="KW-0418">Kinase</keyword>
<evidence type="ECO:0000256" key="3">
    <source>
        <dbReference type="ARBA" id="ARBA00022553"/>
    </source>
</evidence>
<dbReference type="Gene3D" id="3.30.450.20">
    <property type="entry name" value="PAS domain"/>
    <property type="match status" value="1"/>
</dbReference>
<dbReference type="Proteomes" id="UP000237749">
    <property type="component" value="Unassembled WGS sequence"/>
</dbReference>
<evidence type="ECO:0000313" key="12">
    <source>
        <dbReference type="Proteomes" id="UP000237749"/>
    </source>
</evidence>
<dbReference type="PROSITE" id="PS50885">
    <property type="entry name" value="HAMP"/>
    <property type="match status" value="1"/>
</dbReference>
<dbReference type="GO" id="GO:0000155">
    <property type="term" value="F:phosphorelay sensor kinase activity"/>
    <property type="evidence" value="ECO:0007669"/>
    <property type="project" value="InterPro"/>
</dbReference>
<keyword evidence="2" id="KW-1003">Cell membrane</keyword>
<dbReference type="EMBL" id="PTJA01000012">
    <property type="protein sequence ID" value="PPK78952.1"/>
    <property type="molecule type" value="Genomic_DNA"/>
</dbReference>
<keyword evidence="3" id="KW-0597">Phosphoprotein</keyword>
<evidence type="ECO:0000256" key="5">
    <source>
        <dbReference type="ARBA" id="ARBA00022692"/>
    </source>
</evidence>
<keyword evidence="4" id="KW-0808">Transferase</keyword>
<dbReference type="Gene3D" id="6.10.340.10">
    <property type="match status" value="1"/>
</dbReference>
<dbReference type="RefSeq" id="WP_170072481.1">
    <property type="nucleotide sequence ID" value="NZ_PTJA01000012.1"/>
</dbReference>
<evidence type="ECO:0000313" key="11">
    <source>
        <dbReference type="EMBL" id="PPK78952.1"/>
    </source>
</evidence>
<dbReference type="Pfam" id="PF06580">
    <property type="entry name" value="His_kinase"/>
    <property type="match status" value="1"/>
</dbReference>
<dbReference type="PANTHER" id="PTHR34220">
    <property type="entry name" value="SENSOR HISTIDINE KINASE YPDA"/>
    <property type="match status" value="1"/>
</dbReference>
<dbReference type="AlphaFoldDB" id="A0A2S6HN64"/>
<dbReference type="Gene3D" id="3.30.565.10">
    <property type="entry name" value="Histidine kinase-like ATPase, C-terminal domain"/>
    <property type="match status" value="1"/>
</dbReference>
<feature type="transmembrane region" description="Helical" evidence="9">
    <location>
        <begin position="12"/>
        <end position="32"/>
    </location>
</feature>
<evidence type="ECO:0000256" key="9">
    <source>
        <dbReference type="SAM" id="Phobius"/>
    </source>
</evidence>
<dbReference type="InterPro" id="IPR050640">
    <property type="entry name" value="Bact_2-comp_sensor_kinase"/>
</dbReference>
<comment type="subcellular location">
    <subcellularLocation>
        <location evidence="1">Cell membrane</location>
        <topology evidence="1">Multi-pass membrane protein</topology>
    </subcellularLocation>
</comment>
<keyword evidence="12" id="KW-1185">Reference proteome</keyword>
<dbReference type="CDD" id="cd18774">
    <property type="entry name" value="PDC2_HK_sensor"/>
    <property type="match status" value="1"/>
</dbReference>
<feature type="transmembrane region" description="Helical" evidence="9">
    <location>
        <begin position="305"/>
        <end position="327"/>
    </location>
</feature>
<dbReference type="SMART" id="SM00304">
    <property type="entry name" value="HAMP"/>
    <property type="match status" value="1"/>
</dbReference>
<protein>
    <submittedName>
        <fullName evidence="11">HAMP domain-containing protein</fullName>
    </submittedName>
</protein>
<dbReference type="InterPro" id="IPR010559">
    <property type="entry name" value="Sig_transdc_His_kin_internal"/>
</dbReference>
<dbReference type="InterPro" id="IPR003594">
    <property type="entry name" value="HATPase_dom"/>
</dbReference>